<dbReference type="OrthoDB" id="3872700at2"/>
<keyword evidence="3" id="KW-0045">Antibiotic biosynthesis</keyword>
<name>E3BHK1_9VIBR</name>
<dbReference type="Proteomes" id="UP000002943">
    <property type="component" value="Unassembled WGS sequence"/>
</dbReference>
<dbReference type="eggNOG" id="COG2175">
    <property type="taxonomic scope" value="Bacteria"/>
</dbReference>
<evidence type="ECO:0000259" key="4">
    <source>
        <dbReference type="Pfam" id="PF02668"/>
    </source>
</evidence>
<evidence type="ECO:0000256" key="2">
    <source>
        <dbReference type="ARBA" id="ARBA00023002"/>
    </source>
</evidence>
<accession>E3BHK1</accession>
<evidence type="ECO:0000256" key="1">
    <source>
        <dbReference type="ARBA" id="ARBA00001954"/>
    </source>
</evidence>
<dbReference type="PANTHER" id="PTHR10696:SF56">
    <property type="entry name" value="TAUD_TFDA-LIKE DOMAIN-CONTAINING PROTEIN"/>
    <property type="match status" value="1"/>
</dbReference>
<evidence type="ECO:0000313" key="6">
    <source>
        <dbReference type="Proteomes" id="UP000002943"/>
    </source>
</evidence>
<dbReference type="InterPro" id="IPR042098">
    <property type="entry name" value="TauD-like_sf"/>
</dbReference>
<reference evidence="5 6" key="1">
    <citation type="journal article" date="2012" name="Int. J. Syst. Evol. Microbiol.">
        <title>Vibrio caribbeanicus sp. nov., isolated from the marine sponge Scleritoderma cyanea.</title>
        <authorList>
            <person name="Hoffmann M."/>
            <person name="Monday S.R."/>
            <person name="Allard M.W."/>
            <person name="Strain E.A."/>
            <person name="Whittaker P."/>
            <person name="Naum M."/>
            <person name="McCarthy P.J."/>
            <person name="Lopez J.V."/>
            <person name="Fischer M."/>
            <person name="Brown E.W."/>
        </authorList>
    </citation>
    <scope>NUCLEOTIDE SEQUENCE [LARGE SCALE GENOMIC DNA]</scope>
    <source>
        <strain evidence="5 6">ATCC BAA-2122</strain>
    </source>
</reference>
<comment type="cofactor">
    <cofactor evidence="1">
        <name>Fe(2+)</name>
        <dbReference type="ChEBI" id="CHEBI:29033"/>
    </cofactor>
</comment>
<dbReference type="STRING" id="796620.VIBC2010_17884"/>
<dbReference type="InterPro" id="IPR050411">
    <property type="entry name" value="AlphaKG_dependent_hydroxylases"/>
</dbReference>
<dbReference type="GO" id="GO:0017000">
    <property type="term" value="P:antibiotic biosynthetic process"/>
    <property type="evidence" value="ECO:0007669"/>
    <property type="project" value="UniProtKB-KW"/>
</dbReference>
<dbReference type="GO" id="GO:0016706">
    <property type="term" value="F:2-oxoglutarate-dependent dioxygenase activity"/>
    <property type="evidence" value="ECO:0007669"/>
    <property type="project" value="UniProtKB-ARBA"/>
</dbReference>
<dbReference type="SUPFAM" id="SSF51197">
    <property type="entry name" value="Clavaminate synthase-like"/>
    <property type="match status" value="1"/>
</dbReference>
<sequence length="264" mass="30982">MPKIELKEKEYYRSLKLPKICFQKLDNKNFDIPVDLYSFILKKVGFLVIDINFDNNESILENIVAKLGRAHTHSNDEDAIWHIKQGGSTGDDILARSHRLDEFVLHTDCSYEPETPNFFALQCIHSDKLGGGKNLFVDASTLIQHLSHSSLKTLQSELVEIRVPPEFKRGVETIHAYIIDANFNIRYRRELIVEPSLSERLKVALNEFEHLCHSPLLNRWFELNDNQILILDNRRYLHARTKIHDRKRHLLRIRFFMDNHNPMS</sequence>
<keyword evidence="6" id="KW-1185">Reference proteome</keyword>
<evidence type="ECO:0000313" key="5">
    <source>
        <dbReference type="EMBL" id="EFP97290.1"/>
    </source>
</evidence>
<organism evidence="5 6">
    <name type="scientific">Vibrio caribbeanicus ATCC BAA-2122</name>
    <dbReference type="NCBI Taxonomy" id="796620"/>
    <lineage>
        <taxon>Bacteria</taxon>
        <taxon>Pseudomonadati</taxon>
        <taxon>Pseudomonadota</taxon>
        <taxon>Gammaproteobacteria</taxon>
        <taxon>Vibrionales</taxon>
        <taxon>Vibrionaceae</taxon>
        <taxon>Vibrio</taxon>
    </lineage>
</organism>
<dbReference type="RefSeq" id="WP_009600471.1">
    <property type="nucleotide sequence ID" value="NZ_AEIU01000059.1"/>
</dbReference>
<dbReference type="Pfam" id="PF02668">
    <property type="entry name" value="TauD"/>
    <property type="match status" value="1"/>
</dbReference>
<dbReference type="PANTHER" id="PTHR10696">
    <property type="entry name" value="GAMMA-BUTYROBETAINE HYDROXYLASE-RELATED"/>
    <property type="match status" value="1"/>
</dbReference>
<comment type="caution">
    <text evidence="5">The sequence shown here is derived from an EMBL/GenBank/DDBJ whole genome shotgun (WGS) entry which is preliminary data.</text>
</comment>
<dbReference type="InterPro" id="IPR003819">
    <property type="entry name" value="TauD/TfdA-like"/>
</dbReference>
<keyword evidence="2" id="KW-0560">Oxidoreductase</keyword>
<proteinExistence type="predicted"/>
<dbReference type="EMBL" id="AEIU01000059">
    <property type="protein sequence ID" value="EFP97290.1"/>
    <property type="molecule type" value="Genomic_DNA"/>
</dbReference>
<dbReference type="Gene3D" id="3.60.130.10">
    <property type="entry name" value="Clavaminate synthase-like"/>
    <property type="match status" value="1"/>
</dbReference>
<dbReference type="AlphaFoldDB" id="E3BHK1"/>
<feature type="domain" description="TauD/TfdA-like" evidence="4">
    <location>
        <begin position="56"/>
        <end position="253"/>
    </location>
</feature>
<protein>
    <recommendedName>
        <fullName evidence="4">TauD/TfdA-like domain-containing protein</fullName>
    </recommendedName>
</protein>
<evidence type="ECO:0000256" key="3">
    <source>
        <dbReference type="ARBA" id="ARBA00023194"/>
    </source>
</evidence>
<gene>
    <name evidence="5" type="ORF">VIBC2010_17884</name>
</gene>